<dbReference type="PANTHER" id="PTHR43784:SF2">
    <property type="entry name" value="GDSL-LIKE LIPASE_ACYLHYDROLASE, PUTATIVE (AFU_ORTHOLOGUE AFUA_2G00820)-RELATED"/>
    <property type="match status" value="1"/>
</dbReference>
<organism evidence="2 3">
    <name type="scientific">Pseudomonas frederiksbergensis</name>
    <dbReference type="NCBI Taxonomy" id="104087"/>
    <lineage>
        <taxon>Bacteria</taxon>
        <taxon>Pseudomonadati</taxon>
        <taxon>Pseudomonadota</taxon>
        <taxon>Gammaproteobacteria</taxon>
        <taxon>Pseudomonadales</taxon>
        <taxon>Pseudomonadaceae</taxon>
        <taxon>Pseudomonas</taxon>
    </lineage>
</organism>
<evidence type="ECO:0000313" key="2">
    <source>
        <dbReference type="EMBL" id="PQP01566.1"/>
    </source>
</evidence>
<reference evidence="2 3" key="1">
    <citation type="submission" date="2018-02" db="EMBL/GenBank/DDBJ databases">
        <title>Draft genome sequencing of Pseudomonas frederiksbergensis 11-D3.</title>
        <authorList>
            <person name="Zheng B.-X."/>
        </authorList>
    </citation>
    <scope>NUCLEOTIDE SEQUENCE [LARGE SCALE GENOMIC DNA]</scope>
    <source>
        <strain evidence="2 3">11-D3</strain>
    </source>
</reference>
<dbReference type="InterPro" id="IPR053140">
    <property type="entry name" value="GDSL_Rv0518-like"/>
</dbReference>
<gene>
    <name evidence="2" type="ORF">C5612_19605</name>
</gene>
<feature type="signal peptide" evidence="1">
    <location>
        <begin position="1"/>
        <end position="25"/>
    </location>
</feature>
<dbReference type="PROSITE" id="PS51257">
    <property type="entry name" value="PROKAR_LIPOPROTEIN"/>
    <property type="match status" value="1"/>
</dbReference>
<dbReference type="RefSeq" id="WP_105344479.1">
    <property type="nucleotide sequence ID" value="NZ_PUIN01000011.1"/>
</dbReference>
<dbReference type="AlphaFoldDB" id="A0A2S8HGE3"/>
<dbReference type="PANTHER" id="PTHR43784">
    <property type="entry name" value="GDSL-LIKE LIPASE/ACYLHYDROLASE, PUTATIVE (AFU_ORTHOLOGUE AFUA_2G00820)-RELATED"/>
    <property type="match status" value="1"/>
</dbReference>
<proteinExistence type="predicted"/>
<keyword evidence="1" id="KW-0732">Signal</keyword>
<accession>A0A2S8HGE3</accession>
<dbReference type="Proteomes" id="UP000239687">
    <property type="component" value="Unassembled WGS sequence"/>
</dbReference>
<dbReference type="CDD" id="cd01830">
    <property type="entry name" value="XynE_like"/>
    <property type="match status" value="1"/>
</dbReference>
<protein>
    <submittedName>
        <fullName evidence="2">Lipase</fullName>
    </submittedName>
</protein>
<name>A0A2S8HGE3_9PSED</name>
<dbReference type="Pfam" id="PF00657">
    <property type="entry name" value="Lipase_GDSL"/>
    <property type="match status" value="1"/>
</dbReference>
<evidence type="ECO:0000256" key="1">
    <source>
        <dbReference type="SAM" id="SignalP"/>
    </source>
</evidence>
<evidence type="ECO:0000313" key="3">
    <source>
        <dbReference type="Proteomes" id="UP000239687"/>
    </source>
</evidence>
<dbReference type="GO" id="GO:0016788">
    <property type="term" value="F:hydrolase activity, acting on ester bonds"/>
    <property type="evidence" value="ECO:0007669"/>
    <property type="project" value="InterPro"/>
</dbReference>
<dbReference type="InterPro" id="IPR001087">
    <property type="entry name" value="GDSL"/>
</dbReference>
<sequence>MKAFHSRIPLPLALIALLAACPVMAAENWVTTWMASPQPTWGNELPLPTRIPEALTDSTLHQKVRISSGGSRVRVVVSNEYGKQPLVIGAARIALLEGADHIRAGSGHTLTFGSQEQVTLAAGETRVSDPMELAVPALSELAISLYLPQHTPLTTFHWDGKQTAFITPGNHVDTQRLEGSEQVEARLFLSDILVDAPLDTHALVVLGDSITDGNGSTLDSNRRWPDFLAQRLAAQRLAVLNAGISGARLLEDGMGVSALARFKRDVLGKPRVKTVIVMLGINDISWPGSSFAPNERLPAKEQLIAGYRQLIDQARRNNIRIIGTTLMPVEGALDGTIVKNYHSAEKEQLRQAINDWIRTSHAFDAVIDFDLMTRDPEHPSRLLPTVDSGDHLHPGDTGNKAMAEEIDLKTLI</sequence>
<dbReference type="EMBL" id="PUIN01000011">
    <property type="protein sequence ID" value="PQP01566.1"/>
    <property type="molecule type" value="Genomic_DNA"/>
</dbReference>
<dbReference type="SUPFAM" id="SSF52266">
    <property type="entry name" value="SGNH hydrolase"/>
    <property type="match status" value="1"/>
</dbReference>
<dbReference type="InterPro" id="IPR036514">
    <property type="entry name" value="SGNH_hydro_sf"/>
</dbReference>
<dbReference type="Gene3D" id="3.40.50.1110">
    <property type="entry name" value="SGNH hydrolase"/>
    <property type="match status" value="1"/>
</dbReference>
<comment type="caution">
    <text evidence="2">The sequence shown here is derived from an EMBL/GenBank/DDBJ whole genome shotgun (WGS) entry which is preliminary data.</text>
</comment>
<feature type="chain" id="PRO_5015417695" evidence="1">
    <location>
        <begin position="26"/>
        <end position="412"/>
    </location>
</feature>